<dbReference type="Pfam" id="PF13349">
    <property type="entry name" value="DUF4097"/>
    <property type="match status" value="1"/>
</dbReference>
<sequence>MPTHTFMVTGKDVLHVKSPRGDIRIHEGQVNTVVVTATKRTPIVGNFGDNLKVDYKQTGNDITVEVEGNSGGLFFNSAYIDLDITVPTESDLDVYDSSGDITVSDISGLVKAETGSGDIDVSRTQGTTTLKTGSGDIETRDTNGSANIQTGSGDITLRDARLEGESVLHSGSGDIKFDGSLASNGDYTIETGSGDINLALPVDSSLQLNIDSSSGDVDNDFHTRSIGDDPRAPVFIHTGSGDISIHEQ</sequence>
<dbReference type="Gene3D" id="2.160.20.120">
    <property type="match status" value="1"/>
</dbReference>
<dbReference type="InterPro" id="IPR025164">
    <property type="entry name" value="Toastrack_DUF4097"/>
</dbReference>
<reference evidence="2" key="1">
    <citation type="submission" date="2020-10" db="EMBL/GenBank/DDBJ databases">
        <title>Taxonomic study of unclassified bacteria belonging to the class Ktedonobacteria.</title>
        <authorList>
            <person name="Yabe S."/>
            <person name="Wang C.M."/>
            <person name="Zheng Y."/>
            <person name="Sakai Y."/>
            <person name="Cavaletti L."/>
            <person name="Monciardini P."/>
            <person name="Donadio S."/>
        </authorList>
    </citation>
    <scope>NUCLEOTIDE SEQUENCE</scope>
    <source>
        <strain evidence="2">SOSP1-1</strain>
    </source>
</reference>
<dbReference type="EMBL" id="BNJF01000002">
    <property type="protein sequence ID" value="GHO46280.1"/>
    <property type="molecule type" value="Genomic_DNA"/>
</dbReference>
<protein>
    <recommendedName>
        <fullName evidence="1">DUF4097 domain-containing protein</fullName>
    </recommendedName>
</protein>
<evidence type="ECO:0000313" key="3">
    <source>
        <dbReference type="Proteomes" id="UP000612362"/>
    </source>
</evidence>
<comment type="caution">
    <text evidence="2">The sequence shown here is derived from an EMBL/GenBank/DDBJ whole genome shotgun (WGS) entry which is preliminary data.</text>
</comment>
<dbReference type="AlphaFoldDB" id="A0A8J3MV93"/>
<keyword evidence="3" id="KW-1185">Reference proteome</keyword>
<evidence type="ECO:0000313" key="2">
    <source>
        <dbReference type="EMBL" id="GHO46280.1"/>
    </source>
</evidence>
<name>A0A8J3MV93_9CHLR</name>
<dbReference type="Proteomes" id="UP000612362">
    <property type="component" value="Unassembled WGS sequence"/>
</dbReference>
<evidence type="ECO:0000259" key="1">
    <source>
        <dbReference type="Pfam" id="PF13349"/>
    </source>
</evidence>
<feature type="domain" description="DUF4097" evidence="1">
    <location>
        <begin position="23"/>
        <end position="245"/>
    </location>
</feature>
<gene>
    <name evidence="2" type="ORF">KSX_44430</name>
</gene>
<proteinExistence type="predicted"/>
<accession>A0A8J3MV93</accession>
<organism evidence="2 3">
    <name type="scientific">Ktedonospora formicarum</name>
    <dbReference type="NCBI Taxonomy" id="2778364"/>
    <lineage>
        <taxon>Bacteria</taxon>
        <taxon>Bacillati</taxon>
        <taxon>Chloroflexota</taxon>
        <taxon>Ktedonobacteria</taxon>
        <taxon>Ktedonobacterales</taxon>
        <taxon>Ktedonobacteraceae</taxon>
        <taxon>Ktedonospora</taxon>
    </lineage>
</organism>